<feature type="binding site" evidence="9 13">
    <location>
        <position position="408"/>
    </location>
    <ligand>
        <name>Mn(2+)</name>
        <dbReference type="ChEBI" id="CHEBI:29035"/>
        <label>1</label>
    </ligand>
</feature>
<comment type="subunit">
    <text evidence="9">Monomer.</text>
</comment>
<evidence type="ECO:0000259" key="14">
    <source>
        <dbReference type="Pfam" id="PF01676"/>
    </source>
</evidence>
<evidence type="ECO:0000256" key="12">
    <source>
        <dbReference type="PIRSR" id="PIRSR001492-2"/>
    </source>
</evidence>
<feature type="domain" description="BPG-independent PGAM N-terminal" evidence="15">
    <location>
        <begin position="88"/>
        <end position="300"/>
    </location>
</feature>
<dbReference type="GO" id="GO:0005829">
    <property type="term" value="C:cytosol"/>
    <property type="evidence" value="ECO:0007669"/>
    <property type="project" value="TreeGrafter"/>
</dbReference>
<dbReference type="InterPro" id="IPR036646">
    <property type="entry name" value="PGAM_B_sf"/>
</dbReference>
<dbReference type="Gene3D" id="3.40.720.10">
    <property type="entry name" value="Alkaline Phosphatase, subunit A"/>
    <property type="match status" value="1"/>
</dbReference>
<dbReference type="HOGENOM" id="CLU_026099_2_0_6"/>
<dbReference type="PANTHER" id="PTHR31637:SF0">
    <property type="entry name" value="2,3-BISPHOSPHOGLYCERATE-INDEPENDENT PHOSPHOGLYCERATE MUTASE"/>
    <property type="match status" value="1"/>
</dbReference>
<feature type="binding site" evidence="9 13">
    <location>
        <position position="18"/>
    </location>
    <ligand>
        <name>Mn(2+)</name>
        <dbReference type="ChEBI" id="CHEBI:29035"/>
        <label>2</label>
    </ligand>
</feature>
<keyword evidence="7 9" id="KW-0464">Manganese</keyword>
<gene>
    <name evidence="9 16" type="primary">gpmI</name>
    <name evidence="16" type="ORF">LHA_0603</name>
</gene>
<dbReference type="PIRSF" id="PIRSF001492">
    <property type="entry name" value="IPGAM"/>
    <property type="match status" value="1"/>
</dbReference>
<dbReference type="GO" id="GO:0004619">
    <property type="term" value="F:phosphoglycerate mutase activity"/>
    <property type="evidence" value="ECO:0007669"/>
    <property type="project" value="UniProtKB-UniRule"/>
</dbReference>
<evidence type="ECO:0000256" key="1">
    <source>
        <dbReference type="ARBA" id="ARBA00000370"/>
    </source>
</evidence>
<keyword evidence="8 9" id="KW-0413">Isomerase</keyword>
<dbReference type="GO" id="GO:0006096">
    <property type="term" value="P:glycolytic process"/>
    <property type="evidence" value="ECO:0007669"/>
    <property type="project" value="UniProtKB-UniRule"/>
</dbReference>
<dbReference type="HAMAP" id="MF_01038">
    <property type="entry name" value="GpmI"/>
    <property type="match status" value="1"/>
</dbReference>
<evidence type="ECO:0000256" key="2">
    <source>
        <dbReference type="ARBA" id="ARBA00002315"/>
    </source>
</evidence>
<dbReference type="SUPFAM" id="SSF64158">
    <property type="entry name" value="2,3-Bisphosphoglycerate-independent phosphoglycerate mutase, substrate-binding domain"/>
    <property type="match status" value="1"/>
</dbReference>
<feature type="active site" description="Phosphoserine intermediate" evidence="9 11">
    <location>
        <position position="68"/>
    </location>
</feature>
<dbReference type="GO" id="GO:0006007">
    <property type="term" value="P:glucose catabolic process"/>
    <property type="evidence" value="ECO:0007669"/>
    <property type="project" value="InterPro"/>
</dbReference>
<reference evidence="17" key="1">
    <citation type="submission" date="2014-09" db="EMBL/GenBank/DDBJ databases">
        <authorList>
            <person name="Gomez-Valero L."/>
        </authorList>
    </citation>
    <scope>NUCLEOTIDE SEQUENCE [LARGE SCALE GENOMIC DNA]</scope>
    <source>
        <strain evidence="17">ATCC35250</strain>
    </source>
</reference>
<feature type="binding site" evidence="9 12">
    <location>
        <position position="191"/>
    </location>
    <ligand>
        <name>substrate</name>
    </ligand>
</feature>
<feature type="binding site" evidence="9 13">
    <location>
        <position position="404"/>
    </location>
    <ligand>
        <name>Mn(2+)</name>
        <dbReference type="ChEBI" id="CHEBI:29035"/>
        <label>1</label>
    </ligand>
</feature>
<sequence length="516" mass="57970">MREFAMQTNAPLVLIVLDGWGYREELAHNAIASADTPQWDAWWSSYPHMLLNASGHQVGLPDEQMGNSEVGHMHIGAGRIIPQDFTRINGAIANGDFALNEVFLTSLQDIQQQGKRLHVMGLLSPGGVHSHEDHLFAFLALCHEHNFSNVCLHLFLDGRDTPPQSALHSFERLNQHLKKYPVARIGSIAGRYFAMDRDQRWERTAMVYRLLTEGQSNFQFATAESAIQHFYAEKKFDEFIPPTIIGDNCRMEDGDSVFFFNFRADRTRQLTQAFINESFDGFVRSKQPDLAHFITMTRYAKNLVTECAFPPMILRNTLGEIVADAGLSQLRIAETEKYAHVTFFFNGGSEQVFANEDRILISSPQVATYDLLPEMSAPELTRVLVDAIRSEAYDVIICNYANADMVGHTGDFNATVKAIECLDRCLHEVGQAVLNKGGALLITADHGNAEAMFDETTHQAHTAHTCQPVPLLFIGEKWHFKQMQGSLIDIAPTMLTLLNLERPREMTGEALLVENE</sequence>
<feature type="binding site" evidence="9 12">
    <location>
        <position position="129"/>
    </location>
    <ligand>
        <name>substrate</name>
    </ligand>
</feature>
<dbReference type="UniPathway" id="UPA00109">
    <property type="reaction ID" value="UER00186"/>
</dbReference>
<dbReference type="Proteomes" id="UP000032803">
    <property type="component" value="Chromosome I"/>
</dbReference>
<dbReference type="InterPro" id="IPR006124">
    <property type="entry name" value="Metalloenzyme"/>
</dbReference>
<keyword evidence="5 9" id="KW-0479">Metal-binding</keyword>
<keyword evidence="6 9" id="KW-0324">Glycolysis</keyword>
<comment type="cofactor">
    <cofactor evidence="9">
        <name>Mn(2+)</name>
        <dbReference type="ChEBI" id="CHEBI:29035"/>
    </cofactor>
    <text evidence="9">Binds 2 manganese ions per subunit.</text>
</comment>
<dbReference type="PANTHER" id="PTHR31637">
    <property type="entry name" value="2,3-BISPHOSPHOGLYCERATE-INDEPENDENT PHOSPHOGLYCERATE MUTASE"/>
    <property type="match status" value="1"/>
</dbReference>
<feature type="binding site" evidence="9 12">
    <location>
        <begin position="159"/>
        <end position="160"/>
    </location>
    <ligand>
        <name>substrate</name>
    </ligand>
</feature>
<dbReference type="InterPro" id="IPR005995">
    <property type="entry name" value="Pgm_bpd_ind"/>
</dbReference>
<feature type="binding site" evidence="9 12">
    <location>
        <begin position="263"/>
        <end position="266"/>
    </location>
    <ligand>
        <name>substrate</name>
    </ligand>
</feature>
<evidence type="ECO:0000256" key="4">
    <source>
        <dbReference type="ARBA" id="ARBA00008819"/>
    </source>
</evidence>
<evidence type="ECO:0000313" key="16">
    <source>
        <dbReference type="EMBL" id="CEK09693.1"/>
    </source>
</evidence>
<dbReference type="KEGG" id="lha:LHA_0603"/>
<evidence type="ECO:0000256" key="10">
    <source>
        <dbReference type="NCBIfam" id="TIGR01307"/>
    </source>
</evidence>
<evidence type="ECO:0000313" key="17">
    <source>
        <dbReference type="Proteomes" id="UP000032803"/>
    </source>
</evidence>
<dbReference type="InterPro" id="IPR017850">
    <property type="entry name" value="Alkaline_phosphatase_core_sf"/>
</dbReference>
<evidence type="ECO:0000256" key="13">
    <source>
        <dbReference type="PIRSR" id="PIRSR001492-3"/>
    </source>
</evidence>
<evidence type="ECO:0000256" key="9">
    <source>
        <dbReference type="HAMAP-Rule" id="MF_01038"/>
    </source>
</evidence>
<evidence type="ECO:0000259" key="15">
    <source>
        <dbReference type="Pfam" id="PF06415"/>
    </source>
</evidence>
<feature type="binding site" evidence="9 12">
    <location>
        <position position="337"/>
    </location>
    <ligand>
        <name>substrate</name>
    </ligand>
</feature>
<evidence type="ECO:0000256" key="3">
    <source>
        <dbReference type="ARBA" id="ARBA00004798"/>
    </source>
</evidence>
<dbReference type="FunFam" id="3.40.1450.10:FF:000002">
    <property type="entry name" value="2,3-bisphosphoglycerate-independent phosphoglycerate mutase"/>
    <property type="match status" value="1"/>
</dbReference>
<dbReference type="CDD" id="cd16010">
    <property type="entry name" value="iPGM"/>
    <property type="match status" value="1"/>
</dbReference>
<proteinExistence type="inferred from homology"/>
<evidence type="ECO:0000256" key="7">
    <source>
        <dbReference type="ARBA" id="ARBA00023211"/>
    </source>
</evidence>
<evidence type="ECO:0000256" key="6">
    <source>
        <dbReference type="ARBA" id="ARBA00023152"/>
    </source>
</evidence>
<dbReference type="Gene3D" id="3.40.1450.10">
    <property type="entry name" value="BPG-independent phosphoglycerate mutase, domain B"/>
    <property type="match status" value="1"/>
</dbReference>
<dbReference type="STRING" id="449.LHA_0603"/>
<evidence type="ECO:0000256" key="8">
    <source>
        <dbReference type="ARBA" id="ARBA00023235"/>
    </source>
</evidence>
<feature type="binding site" evidence="9 13">
    <location>
        <position position="445"/>
    </location>
    <ligand>
        <name>Mn(2+)</name>
        <dbReference type="ChEBI" id="CHEBI:29035"/>
        <label>2</label>
    </ligand>
</feature>
<comment type="similarity">
    <text evidence="4 9">Belongs to the BPG-independent phosphoglycerate mutase family.</text>
</comment>
<organism evidence="16 17">
    <name type="scientific">Legionella hackeliae</name>
    <dbReference type="NCBI Taxonomy" id="449"/>
    <lineage>
        <taxon>Bacteria</taxon>
        <taxon>Pseudomonadati</taxon>
        <taxon>Pseudomonadota</taxon>
        <taxon>Gammaproteobacteria</taxon>
        <taxon>Legionellales</taxon>
        <taxon>Legionellaceae</taxon>
        <taxon>Legionella</taxon>
    </lineage>
</organism>
<feature type="binding site" evidence="9 12">
    <location>
        <position position="197"/>
    </location>
    <ligand>
        <name>substrate</name>
    </ligand>
</feature>
<feature type="domain" description="Metalloenzyme" evidence="14">
    <location>
        <begin position="11"/>
        <end position="501"/>
    </location>
</feature>
<name>A0A0A8ULU5_LEGHA</name>
<feature type="binding site" evidence="9 13">
    <location>
        <position position="464"/>
    </location>
    <ligand>
        <name>Mn(2+)</name>
        <dbReference type="ChEBI" id="CHEBI:29035"/>
        <label>1</label>
    </ligand>
</feature>
<dbReference type="InterPro" id="IPR011258">
    <property type="entry name" value="BPG-indep_PGM_N"/>
</dbReference>
<comment type="pathway">
    <text evidence="3 9">Carbohydrate degradation; glycolysis; pyruvate from D-glyceraldehyde 3-phosphate: step 3/5.</text>
</comment>
<comment type="function">
    <text evidence="2 9">Catalyzes the interconversion of 2-phosphoglycerate and 3-phosphoglycerate.</text>
</comment>
<feature type="binding site" evidence="9 13">
    <location>
        <position position="446"/>
    </location>
    <ligand>
        <name>Mn(2+)</name>
        <dbReference type="ChEBI" id="CHEBI:29035"/>
        <label>2</label>
    </ligand>
</feature>
<dbReference type="Pfam" id="PF06415">
    <property type="entry name" value="iPGM_N"/>
    <property type="match status" value="1"/>
</dbReference>
<protein>
    <recommendedName>
        <fullName evidence="9 10">2,3-bisphosphoglycerate-independent phosphoglycerate mutase</fullName>
        <shortName evidence="9">BPG-independent PGAM</shortName>
        <shortName evidence="9">Phosphoglyceromutase</shortName>
        <shortName evidence="9">iPGM</shortName>
        <ecNumber evidence="9 10">5.4.2.12</ecNumber>
    </recommendedName>
</protein>
<dbReference type="Pfam" id="PF01676">
    <property type="entry name" value="Metalloenzyme"/>
    <property type="match status" value="1"/>
</dbReference>
<dbReference type="AlphaFoldDB" id="A0A0A8ULU5"/>
<dbReference type="EMBL" id="LN681225">
    <property type="protein sequence ID" value="CEK09693.1"/>
    <property type="molecule type" value="Genomic_DNA"/>
</dbReference>
<comment type="catalytic activity">
    <reaction evidence="1 9">
        <text>(2R)-2-phosphoglycerate = (2R)-3-phosphoglycerate</text>
        <dbReference type="Rhea" id="RHEA:15901"/>
        <dbReference type="ChEBI" id="CHEBI:58272"/>
        <dbReference type="ChEBI" id="CHEBI:58289"/>
        <dbReference type="EC" id="5.4.2.12"/>
    </reaction>
</comment>
<dbReference type="SUPFAM" id="SSF53649">
    <property type="entry name" value="Alkaline phosphatase-like"/>
    <property type="match status" value="1"/>
</dbReference>
<dbReference type="EC" id="5.4.2.12" evidence="9 10"/>
<feature type="binding site" evidence="9 13">
    <location>
        <position position="68"/>
    </location>
    <ligand>
        <name>Mn(2+)</name>
        <dbReference type="ChEBI" id="CHEBI:29035"/>
        <label>2</label>
    </ligand>
</feature>
<dbReference type="GO" id="GO:0030145">
    <property type="term" value="F:manganese ion binding"/>
    <property type="evidence" value="ECO:0007669"/>
    <property type="project" value="UniProtKB-UniRule"/>
</dbReference>
<evidence type="ECO:0000256" key="11">
    <source>
        <dbReference type="PIRSR" id="PIRSR001492-1"/>
    </source>
</evidence>
<evidence type="ECO:0000256" key="5">
    <source>
        <dbReference type="ARBA" id="ARBA00022723"/>
    </source>
</evidence>
<accession>A0A0A8ULU5</accession>
<dbReference type="NCBIfam" id="TIGR01307">
    <property type="entry name" value="pgm_bpd_ind"/>
    <property type="match status" value="1"/>
</dbReference>
<keyword evidence="17" id="KW-1185">Reference proteome</keyword>